<name>A0A2Z5G7R9_9BACT</name>
<dbReference type="InterPro" id="IPR050272">
    <property type="entry name" value="Isochorismatase-like_hydrls"/>
</dbReference>
<keyword evidence="1" id="KW-0378">Hydrolase</keyword>
<keyword evidence="4" id="KW-1185">Reference proteome</keyword>
<protein>
    <submittedName>
        <fullName evidence="3">Nicotinamidase/isochorismatase family protein</fullName>
    </submittedName>
</protein>
<reference evidence="3 4" key="1">
    <citation type="journal article" date="2018" name="Front. Microbiol.">
        <title>Hydrolytic Capabilities as a Key to Environmental Success: Chitinolytic and Cellulolytic Acidobacteria From Acidic Sub-arctic Soils and Boreal Peatlands.</title>
        <authorList>
            <person name="Belova S.E."/>
            <person name="Ravin N.V."/>
            <person name="Pankratov T.A."/>
            <person name="Rakitin A.L."/>
            <person name="Ivanova A.A."/>
            <person name="Beletsky A.V."/>
            <person name="Mardanov A.V."/>
            <person name="Sinninghe Damste J.S."/>
            <person name="Dedysh S.N."/>
        </authorList>
    </citation>
    <scope>NUCLEOTIDE SEQUENCE [LARGE SCALE GENOMIC DNA]</scope>
    <source>
        <strain evidence="3 4">SBC82</strain>
    </source>
</reference>
<accession>A0A2Z5G7R9</accession>
<dbReference type="PANTHER" id="PTHR43540:SF7">
    <property type="entry name" value="ISOCHORISMATASE FAMILY PROTEIN YECD"/>
    <property type="match status" value="1"/>
</dbReference>
<dbReference type="GO" id="GO:0016787">
    <property type="term" value="F:hydrolase activity"/>
    <property type="evidence" value="ECO:0007669"/>
    <property type="project" value="UniProtKB-KW"/>
</dbReference>
<gene>
    <name evidence="3" type="ORF">ACPOL_5773</name>
</gene>
<evidence type="ECO:0000259" key="2">
    <source>
        <dbReference type="Pfam" id="PF00857"/>
    </source>
</evidence>
<dbReference type="RefSeq" id="WP_114209670.1">
    <property type="nucleotide sequence ID" value="NZ_CP030840.1"/>
</dbReference>
<evidence type="ECO:0000313" key="4">
    <source>
        <dbReference type="Proteomes" id="UP000253606"/>
    </source>
</evidence>
<dbReference type="Proteomes" id="UP000253606">
    <property type="component" value="Chromosome"/>
</dbReference>
<dbReference type="InterPro" id="IPR036380">
    <property type="entry name" value="Isochorismatase-like_sf"/>
</dbReference>
<dbReference type="EMBL" id="CP030840">
    <property type="protein sequence ID" value="AXC15019.1"/>
    <property type="molecule type" value="Genomic_DNA"/>
</dbReference>
<sequence>MPLTALDPITALIVVDLQKGIADQKFLHPLGEIIDRTRALLDIFRAKNLPVVLVNVAGRPSGRTELRPRSSQMFPAGWTDLLPQLDQQPGDIVITKRSWGSFATTDLERQLSERGATQVVVTGVATSVGVEATARQAYEQGFNVTLVLDAMTDLREETHAYSIQNVFPRLGETGFTQEIISLLESPSED</sequence>
<evidence type="ECO:0000256" key="1">
    <source>
        <dbReference type="ARBA" id="ARBA00022801"/>
    </source>
</evidence>
<feature type="domain" description="Isochorismatase-like" evidence="2">
    <location>
        <begin position="10"/>
        <end position="173"/>
    </location>
</feature>
<dbReference type="KEGG" id="abas:ACPOL_5773"/>
<proteinExistence type="predicted"/>
<dbReference type="Pfam" id="PF00857">
    <property type="entry name" value="Isochorismatase"/>
    <property type="match status" value="1"/>
</dbReference>
<organism evidence="3 4">
    <name type="scientific">Acidisarcina polymorpha</name>
    <dbReference type="NCBI Taxonomy" id="2211140"/>
    <lineage>
        <taxon>Bacteria</taxon>
        <taxon>Pseudomonadati</taxon>
        <taxon>Acidobacteriota</taxon>
        <taxon>Terriglobia</taxon>
        <taxon>Terriglobales</taxon>
        <taxon>Acidobacteriaceae</taxon>
        <taxon>Acidisarcina</taxon>
    </lineage>
</organism>
<evidence type="ECO:0000313" key="3">
    <source>
        <dbReference type="EMBL" id="AXC15019.1"/>
    </source>
</evidence>
<dbReference type="PANTHER" id="PTHR43540">
    <property type="entry name" value="PEROXYUREIDOACRYLATE/UREIDOACRYLATE AMIDOHYDROLASE-RELATED"/>
    <property type="match status" value="1"/>
</dbReference>
<dbReference type="InterPro" id="IPR000868">
    <property type="entry name" value="Isochorismatase-like_dom"/>
</dbReference>
<dbReference type="SUPFAM" id="SSF52499">
    <property type="entry name" value="Isochorismatase-like hydrolases"/>
    <property type="match status" value="1"/>
</dbReference>
<dbReference type="Gene3D" id="3.40.50.850">
    <property type="entry name" value="Isochorismatase-like"/>
    <property type="match status" value="1"/>
</dbReference>
<dbReference type="CDD" id="cd00431">
    <property type="entry name" value="cysteine_hydrolases"/>
    <property type="match status" value="1"/>
</dbReference>
<dbReference type="AlphaFoldDB" id="A0A2Z5G7R9"/>
<dbReference type="OrthoDB" id="9785724at2"/>